<comment type="caution">
    <text evidence="1">The sequence shown here is derived from an EMBL/GenBank/DDBJ whole genome shotgun (WGS) entry which is preliminary data.</text>
</comment>
<dbReference type="EMBL" id="JAKMUR010000004">
    <property type="protein sequence ID" value="MCZ9291140.1"/>
    <property type="molecule type" value="Genomic_DNA"/>
</dbReference>
<organism evidence="1 2">
    <name type="scientific">Corynebacterium lehmanniae</name>
    <dbReference type="NCBI Taxonomy" id="2913497"/>
    <lineage>
        <taxon>Bacteria</taxon>
        <taxon>Bacillati</taxon>
        <taxon>Actinomycetota</taxon>
        <taxon>Actinomycetes</taxon>
        <taxon>Mycobacteriales</taxon>
        <taxon>Corynebacteriaceae</taxon>
        <taxon>Corynebacterium</taxon>
    </lineage>
</organism>
<keyword evidence="2" id="KW-1185">Reference proteome</keyword>
<evidence type="ECO:0000313" key="2">
    <source>
        <dbReference type="Proteomes" id="UP001146453"/>
    </source>
</evidence>
<evidence type="ECO:0008006" key="3">
    <source>
        <dbReference type="Google" id="ProtNLM"/>
    </source>
</evidence>
<name>A0ABT4R6L3_9CORY</name>
<proteinExistence type="predicted"/>
<dbReference type="RefSeq" id="WP_269951866.1">
    <property type="nucleotide sequence ID" value="NZ_JAKMUR010000004.1"/>
</dbReference>
<sequence>MTSVPVPREAFRDNARTLRQAIREAAQSSSAKVVLSHRQAETILRVLESADSEFERRQRVARRLADFSNEIGFTE</sequence>
<reference evidence="1" key="1">
    <citation type="submission" date="2022-02" db="EMBL/GenBank/DDBJ databases">
        <title>Corynebacterium sp. from urogenital microbiome.</title>
        <authorList>
            <person name="Cappelli E.A."/>
            <person name="Ribeiro T.G."/>
            <person name="Peixe L."/>
        </authorList>
    </citation>
    <scope>NUCLEOTIDE SEQUENCE</scope>
    <source>
        <strain evidence="1">C8Ua_144</strain>
    </source>
</reference>
<accession>A0ABT4R6L3</accession>
<evidence type="ECO:0000313" key="1">
    <source>
        <dbReference type="EMBL" id="MCZ9291140.1"/>
    </source>
</evidence>
<dbReference type="Proteomes" id="UP001146453">
    <property type="component" value="Unassembled WGS sequence"/>
</dbReference>
<gene>
    <name evidence="1" type="ORF">L8U61_03200</name>
</gene>
<protein>
    <recommendedName>
        <fullName evidence="3">Antitoxin</fullName>
    </recommendedName>
</protein>